<dbReference type="OrthoDB" id="5522031at2"/>
<feature type="domain" description="Fungal lipase-type" evidence="1">
    <location>
        <begin position="209"/>
        <end position="344"/>
    </location>
</feature>
<dbReference type="InterPro" id="IPR002921">
    <property type="entry name" value="Fungal_lipase-type"/>
</dbReference>
<dbReference type="CDD" id="cd00519">
    <property type="entry name" value="Lipase_3"/>
    <property type="match status" value="1"/>
</dbReference>
<dbReference type="Pfam" id="PF01764">
    <property type="entry name" value="Lipase_3"/>
    <property type="match status" value="1"/>
</dbReference>
<dbReference type="AlphaFoldDB" id="B1WU48"/>
<keyword evidence="3" id="KW-1185">Reference proteome</keyword>
<name>B1WU48_CROS5</name>
<dbReference type="Gene3D" id="3.40.50.1820">
    <property type="entry name" value="alpha/beta hydrolase"/>
    <property type="match status" value="1"/>
</dbReference>
<dbReference type="SUPFAM" id="SSF53474">
    <property type="entry name" value="alpha/beta-Hydrolases"/>
    <property type="match status" value="1"/>
</dbReference>
<dbReference type="InterPro" id="IPR051218">
    <property type="entry name" value="Sec_MonoDiacylglyc_Lipase"/>
</dbReference>
<dbReference type="STRING" id="43989.cce_2762"/>
<dbReference type="PANTHER" id="PTHR45856">
    <property type="entry name" value="ALPHA/BETA-HYDROLASES SUPERFAMILY PROTEIN"/>
    <property type="match status" value="1"/>
</dbReference>
<reference evidence="2 3" key="1">
    <citation type="journal article" date="2008" name="Proc. Natl. Acad. Sci. U.S.A.">
        <title>The genome of Cyanothece 51142, a unicellular diazotrophic cyanobacterium important in the marine nitrogen cycle.</title>
        <authorList>
            <person name="Welsh E.A."/>
            <person name="Liberton M."/>
            <person name="Stoeckel J."/>
            <person name="Loh T."/>
            <person name="Elvitigala T."/>
            <person name="Wang C."/>
            <person name="Wollam A."/>
            <person name="Fulton R.S."/>
            <person name="Clifton S.W."/>
            <person name="Jacobs J.M."/>
            <person name="Aurora R."/>
            <person name="Ghosh B.K."/>
            <person name="Sherman L.A."/>
            <person name="Smith R.D."/>
            <person name="Wilson R.K."/>
            <person name="Pakrasi H.B."/>
        </authorList>
    </citation>
    <scope>NUCLEOTIDE SEQUENCE [LARGE SCALE GENOMIC DNA]</scope>
    <source>
        <strain evidence="3">ATCC 51142 / BH68</strain>
    </source>
</reference>
<dbReference type="EMBL" id="CP000806">
    <property type="protein sequence ID" value="ACB52110.1"/>
    <property type="molecule type" value="Genomic_DNA"/>
</dbReference>
<dbReference type="GO" id="GO:0006629">
    <property type="term" value="P:lipid metabolic process"/>
    <property type="evidence" value="ECO:0007669"/>
    <property type="project" value="InterPro"/>
</dbReference>
<dbReference type="Proteomes" id="UP000001203">
    <property type="component" value="Chromosome circular"/>
</dbReference>
<dbReference type="PANTHER" id="PTHR45856:SF24">
    <property type="entry name" value="FUNGAL LIPASE-LIKE DOMAIN-CONTAINING PROTEIN"/>
    <property type="match status" value="1"/>
</dbReference>
<dbReference type="KEGG" id="cyt:cce_2762"/>
<evidence type="ECO:0000313" key="3">
    <source>
        <dbReference type="Proteomes" id="UP000001203"/>
    </source>
</evidence>
<accession>B1WU48</accession>
<gene>
    <name evidence="2" type="ordered locus">cce_2762</name>
</gene>
<dbReference type="HOGENOM" id="CLU_713136_0_0_3"/>
<dbReference type="InterPro" id="IPR029058">
    <property type="entry name" value="AB_hydrolase_fold"/>
</dbReference>
<organism evidence="2 3">
    <name type="scientific">Crocosphaera subtropica (strain ATCC 51142 / BH68)</name>
    <name type="common">Cyanothece sp. (strain ATCC 51142)</name>
    <dbReference type="NCBI Taxonomy" id="43989"/>
    <lineage>
        <taxon>Bacteria</taxon>
        <taxon>Bacillati</taxon>
        <taxon>Cyanobacteriota</taxon>
        <taxon>Cyanophyceae</taxon>
        <taxon>Oscillatoriophycideae</taxon>
        <taxon>Chroococcales</taxon>
        <taxon>Aphanothecaceae</taxon>
        <taxon>Crocosphaera</taxon>
        <taxon>Crocosphaera subtropica</taxon>
    </lineage>
</organism>
<sequence length="397" mass="44844">MENQKRGNRDMKFNRRQMLLGGMGVGMIATLAKDYQTQQQQKQLKALAQQQMPKDKQSLLEAAFQADADKIFEGQKIVDSLNLTPPNIPYDRELSKLLIHCSKIATQQYLTGKTIPEYDGSIKTLPSYQPKLDRYTQIASFKGKEAQVSEKVAVNLPHDNSGNFTDPLQEQLNTTENQVGQAIQEIVTLSKEIPVYLGFVLTSPDNNIIVFRGTQTRVEWLNNFTALQKDYTDPNTDQYFGRIHEGFIKNYLRIVNPLPKTIAEQLDPTIPCYITGHSLGASLATLAALDIALQVPQLKPQIQLYTYASPRVGDPTFAKLHSRHIPNSYRVVNLADIIAFMPPTQSIGIYVDVGQQWSFLSHQNDFMPNHVVDTYKTAIEEEVETNRLRQYPISALS</sequence>
<dbReference type="eggNOG" id="COG3675">
    <property type="taxonomic scope" value="Bacteria"/>
</dbReference>
<evidence type="ECO:0000259" key="1">
    <source>
        <dbReference type="Pfam" id="PF01764"/>
    </source>
</evidence>
<evidence type="ECO:0000313" key="2">
    <source>
        <dbReference type="EMBL" id="ACB52110.1"/>
    </source>
</evidence>
<proteinExistence type="predicted"/>
<protein>
    <recommendedName>
        <fullName evidence="1">Fungal lipase-type domain-containing protein</fullName>
    </recommendedName>
</protein>